<proteinExistence type="predicted"/>
<evidence type="ECO:0000313" key="2">
    <source>
        <dbReference type="EMBL" id="KAL3074724.1"/>
    </source>
</evidence>
<dbReference type="AlphaFoldDB" id="A0ABD2I3P4"/>
<evidence type="ECO:0000313" key="3">
    <source>
        <dbReference type="Proteomes" id="UP001620626"/>
    </source>
</evidence>
<reference evidence="2 3" key="1">
    <citation type="submission" date="2024-10" db="EMBL/GenBank/DDBJ databases">
        <authorList>
            <person name="Kim D."/>
        </authorList>
    </citation>
    <scope>NUCLEOTIDE SEQUENCE [LARGE SCALE GENOMIC DNA]</scope>
    <source>
        <strain evidence="2">BH-2024</strain>
    </source>
</reference>
<feature type="region of interest" description="Disordered" evidence="1">
    <location>
        <begin position="52"/>
        <end position="77"/>
    </location>
</feature>
<name>A0ABD2I3P4_9BILA</name>
<protein>
    <submittedName>
        <fullName evidence="2">Uncharacterized protein</fullName>
    </submittedName>
</protein>
<sequence>MGKGSEPKNGSDFEAEFFTAEENKLFRQLLGRLRTFEAAVCSQFRQMENEISKRTNETSTHLGTMERSINETNASGEIENFEREEKIAKLEGD</sequence>
<accession>A0ABD2I3P4</accession>
<keyword evidence="3" id="KW-1185">Reference proteome</keyword>
<organism evidence="2 3">
    <name type="scientific">Heterodera trifolii</name>
    <dbReference type="NCBI Taxonomy" id="157864"/>
    <lineage>
        <taxon>Eukaryota</taxon>
        <taxon>Metazoa</taxon>
        <taxon>Ecdysozoa</taxon>
        <taxon>Nematoda</taxon>
        <taxon>Chromadorea</taxon>
        <taxon>Rhabditida</taxon>
        <taxon>Tylenchina</taxon>
        <taxon>Tylenchomorpha</taxon>
        <taxon>Tylenchoidea</taxon>
        <taxon>Heteroderidae</taxon>
        <taxon>Heteroderinae</taxon>
        <taxon>Heterodera</taxon>
    </lineage>
</organism>
<evidence type="ECO:0000256" key="1">
    <source>
        <dbReference type="SAM" id="MobiDB-lite"/>
    </source>
</evidence>
<dbReference type="EMBL" id="JBICBT010001290">
    <property type="protein sequence ID" value="KAL3074724.1"/>
    <property type="molecule type" value="Genomic_DNA"/>
</dbReference>
<dbReference type="Proteomes" id="UP001620626">
    <property type="component" value="Unassembled WGS sequence"/>
</dbReference>
<comment type="caution">
    <text evidence="2">The sequence shown here is derived from an EMBL/GenBank/DDBJ whole genome shotgun (WGS) entry which is preliminary data.</text>
</comment>
<gene>
    <name evidence="2" type="ORF">niasHT_033358</name>
</gene>